<organism evidence="2 3">
    <name type="scientific">Zunongwangia profunda</name>
    <dbReference type="NCBI Taxonomy" id="398743"/>
    <lineage>
        <taxon>Bacteria</taxon>
        <taxon>Pseudomonadati</taxon>
        <taxon>Bacteroidota</taxon>
        <taxon>Flavobacteriia</taxon>
        <taxon>Flavobacteriales</taxon>
        <taxon>Flavobacteriaceae</taxon>
        <taxon>Zunongwangia</taxon>
    </lineage>
</organism>
<evidence type="ECO:0000259" key="1">
    <source>
        <dbReference type="Pfam" id="PF13091"/>
    </source>
</evidence>
<evidence type="ECO:0000313" key="3">
    <source>
        <dbReference type="Proteomes" id="UP000264330"/>
    </source>
</evidence>
<feature type="domain" description="Phospholipase D-like" evidence="1">
    <location>
        <begin position="16"/>
        <end position="131"/>
    </location>
</feature>
<dbReference type="Proteomes" id="UP000264330">
    <property type="component" value="Unassembled WGS sequence"/>
</dbReference>
<protein>
    <recommendedName>
        <fullName evidence="1">Phospholipase D-like domain-containing protein</fullName>
    </recommendedName>
</protein>
<dbReference type="InterPro" id="IPR025202">
    <property type="entry name" value="PLD-like_dom"/>
</dbReference>
<reference evidence="2 3" key="1">
    <citation type="journal article" date="2018" name="Nat. Biotechnol.">
        <title>A standardized bacterial taxonomy based on genome phylogeny substantially revises the tree of life.</title>
        <authorList>
            <person name="Parks D.H."/>
            <person name="Chuvochina M."/>
            <person name="Waite D.W."/>
            <person name="Rinke C."/>
            <person name="Skarshewski A."/>
            <person name="Chaumeil P.A."/>
            <person name="Hugenholtz P."/>
        </authorList>
    </citation>
    <scope>NUCLEOTIDE SEQUENCE [LARGE SCALE GENOMIC DNA]</scope>
    <source>
        <strain evidence="2">UBA9359</strain>
    </source>
</reference>
<dbReference type="PANTHER" id="PTHR21248">
    <property type="entry name" value="CARDIOLIPIN SYNTHASE"/>
    <property type="match status" value="1"/>
</dbReference>
<proteinExistence type="predicted"/>
<name>A0A3D5IV10_9FLAO</name>
<comment type="caution">
    <text evidence="2">The sequence shown here is derived from an EMBL/GenBank/DDBJ whole genome shotgun (WGS) entry which is preliminary data.</text>
</comment>
<sequence>MSQFLDTHDITNKINKLIKNASNNIYIVSPYLKISNTLYERLNDASKRGVYITIIYGKDKLNSKDFKRLGDLININIYYYHNLHAKCYFNDSEMVITSMNMYEFSEKNNREMGIYINKSNDNSTFLDAFQETKSIIDNSELKKSNLNLHSSKEKHKKQNIDSGYCIRCSKSIKHNSDKPLCPNCYKKWVVYMDVDYTENYCHTCKKEKATSVFKPECYSCFKKKKKAS</sequence>
<accession>A0A3D5IV10</accession>
<dbReference type="PANTHER" id="PTHR21248:SF22">
    <property type="entry name" value="PHOSPHOLIPASE D"/>
    <property type="match status" value="1"/>
</dbReference>
<dbReference type="GO" id="GO:0006793">
    <property type="term" value="P:phosphorus metabolic process"/>
    <property type="evidence" value="ECO:0007669"/>
    <property type="project" value="UniProtKB-ARBA"/>
</dbReference>
<gene>
    <name evidence="2" type="ORF">DGQ38_01485</name>
</gene>
<dbReference type="CDD" id="cd09176">
    <property type="entry name" value="PLDc_unchar6"/>
    <property type="match status" value="1"/>
</dbReference>
<dbReference type="SUPFAM" id="SSF56024">
    <property type="entry name" value="Phospholipase D/nuclease"/>
    <property type="match status" value="1"/>
</dbReference>
<dbReference type="AlphaFoldDB" id="A0A3D5IV10"/>
<dbReference type="Gene3D" id="3.30.870.10">
    <property type="entry name" value="Endonuclease Chain A"/>
    <property type="match status" value="1"/>
</dbReference>
<dbReference type="EMBL" id="DPMF01000025">
    <property type="protein sequence ID" value="HCV79705.1"/>
    <property type="molecule type" value="Genomic_DNA"/>
</dbReference>
<evidence type="ECO:0000313" key="2">
    <source>
        <dbReference type="EMBL" id="HCV79705.1"/>
    </source>
</evidence>
<dbReference type="OMA" id="YEEKYCH"/>
<dbReference type="Pfam" id="PF13091">
    <property type="entry name" value="PLDc_2"/>
    <property type="match status" value="1"/>
</dbReference>
<dbReference type="InterPro" id="IPR059166">
    <property type="entry name" value="PLD-like_cat"/>
</dbReference>